<proteinExistence type="predicted"/>
<sequence length="239" mass="26942">MAQFKKEWDNHRKPLEHAIALAVKETVGFGGMNVYIRKVKRPLASGYIHNDNQVRVILTNLHLEDGPKCYMPEVQFSLTSHVLKLQAILSKMIIHADYSLIRNKTGIVFETNDQNSSTTSPFLFQQVRDSGKIAITMDECLLTGYIMTTLSGESIDLGYHHFRIINCQYTVEIFREGSGSPPVIAKYSFDNLGQGIQSLSLSNLLLRPINDELVPKLQAAMFSFCNTSSIFTRFLAGFM</sequence>
<protein>
    <submittedName>
        <fullName evidence="2">Uncharacterized protein LOC113502055</fullName>
    </submittedName>
</protein>
<gene>
    <name evidence="2" type="primary">LOC113502055</name>
</gene>
<name>A0A7E5WEV9_TRINI</name>
<dbReference type="InParanoid" id="A0A7E5WEV9"/>
<dbReference type="KEGG" id="tnl:113502055"/>
<evidence type="ECO:0000313" key="1">
    <source>
        <dbReference type="Proteomes" id="UP000322000"/>
    </source>
</evidence>
<dbReference type="GeneID" id="113502055"/>
<dbReference type="RefSeq" id="XP_026739235.1">
    <property type="nucleotide sequence ID" value="XM_026883434.1"/>
</dbReference>
<evidence type="ECO:0000313" key="2">
    <source>
        <dbReference type="RefSeq" id="XP_026739235.1"/>
    </source>
</evidence>
<accession>A0A7E5WEV9</accession>
<keyword evidence="1" id="KW-1185">Reference proteome</keyword>
<reference evidence="2" key="1">
    <citation type="submission" date="2025-08" db="UniProtKB">
        <authorList>
            <consortium name="RefSeq"/>
        </authorList>
    </citation>
    <scope>IDENTIFICATION</scope>
</reference>
<dbReference type="OrthoDB" id="7414190at2759"/>
<organism evidence="1 2">
    <name type="scientific">Trichoplusia ni</name>
    <name type="common">Cabbage looper</name>
    <dbReference type="NCBI Taxonomy" id="7111"/>
    <lineage>
        <taxon>Eukaryota</taxon>
        <taxon>Metazoa</taxon>
        <taxon>Ecdysozoa</taxon>
        <taxon>Arthropoda</taxon>
        <taxon>Hexapoda</taxon>
        <taxon>Insecta</taxon>
        <taxon>Pterygota</taxon>
        <taxon>Neoptera</taxon>
        <taxon>Endopterygota</taxon>
        <taxon>Lepidoptera</taxon>
        <taxon>Glossata</taxon>
        <taxon>Ditrysia</taxon>
        <taxon>Noctuoidea</taxon>
        <taxon>Noctuidae</taxon>
        <taxon>Plusiinae</taxon>
        <taxon>Trichoplusia</taxon>
    </lineage>
</organism>
<dbReference type="Proteomes" id="UP000322000">
    <property type="component" value="Chromosome 16"/>
</dbReference>
<dbReference type="AlphaFoldDB" id="A0A7E5WEV9"/>